<evidence type="ECO:0000313" key="2">
    <source>
        <dbReference type="EMBL" id="KRL86742.1"/>
    </source>
</evidence>
<dbReference type="AlphaFoldDB" id="A0A0R1U092"/>
<accession>A0A0R1U092</accession>
<evidence type="ECO:0000256" key="1">
    <source>
        <dbReference type="SAM" id="MobiDB-lite"/>
    </source>
</evidence>
<proteinExistence type="predicted"/>
<evidence type="ECO:0000313" key="3">
    <source>
        <dbReference type="Proteomes" id="UP000051922"/>
    </source>
</evidence>
<comment type="caution">
    <text evidence="2">The sequence shown here is derived from an EMBL/GenBank/DDBJ whole genome shotgun (WGS) entry which is preliminary data.</text>
</comment>
<dbReference type="Proteomes" id="UP000051922">
    <property type="component" value="Unassembled WGS sequence"/>
</dbReference>
<dbReference type="STRING" id="1423783.FC50_GL000385"/>
<feature type="compositionally biased region" description="Basic and acidic residues" evidence="1">
    <location>
        <begin position="1"/>
        <end position="11"/>
    </location>
</feature>
<sequence>MTDKDHARDQPDPTPRAGNTHNHAPAFRAQDHLRHTEGKRKAKFDRHVPVGGNQERDRP</sequence>
<protein>
    <submittedName>
        <fullName evidence="2">Uncharacterized protein</fullName>
    </submittedName>
</protein>
<dbReference type="PATRIC" id="fig|1423783.4.peg.399"/>
<name>A0A0R1U092_9LACO</name>
<dbReference type="EMBL" id="AZFJ01000037">
    <property type="protein sequence ID" value="KRL86742.1"/>
    <property type="molecule type" value="Genomic_DNA"/>
</dbReference>
<organism evidence="2 3">
    <name type="scientific">Lacticaseibacillus pantheris DSM 15945 = JCM 12539 = NBRC 106106</name>
    <dbReference type="NCBI Taxonomy" id="1423783"/>
    <lineage>
        <taxon>Bacteria</taxon>
        <taxon>Bacillati</taxon>
        <taxon>Bacillota</taxon>
        <taxon>Bacilli</taxon>
        <taxon>Lactobacillales</taxon>
        <taxon>Lactobacillaceae</taxon>
        <taxon>Lacticaseibacillus</taxon>
    </lineage>
</organism>
<feature type="region of interest" description="Disordered" evidence="1">
    <location>
        <begin position="1"/>
        <end position="59"/>
    </location>
</feature>
<reference evidence="2 3" key="1">
    <citation type="journal article" date="2015" name="Genome Announc.">
        <title>Expanding the biotechnology potential of lactobacilli through comparative genomics of 213 strains and associated genera.</title>
        <authorList>
            <person name="Sun Z."/>
            <person name="Harris H.M."/>
            <person name="McCann A."/>
            <person name="Guo C."/>
            <person name="Argimon S."/>
            <person name="Zhang W."/>
            <person name="Yang X."/>
            <person name="Jeffery I.B."/>
            <person name="Cooney J.C."/>
            <person name="Kagawa T.F."/>
            <person name="Liu W."/>
            <person name="Song Y."/>
            <person name="Salvetti E."/>
            <person name="Wrobel A."/>
            <person name="Rasinkangas P."/>
            <person name="Parkhill J."/>
            <person name="Rea M.C."/>
            <person name="O'Sullivan O."/>
            <person name="Ritari J."/>
            <person name="Douillard F.P."/>
            <person name="Paul Ross R."/>
            <person name="Yang R."/>
            <person name="Briner A.E."/>
            <person name="Felis G.E."/>
            <person name="de Vos W.M."/>
            <person name="Barrangou R."/>
            <person name="Klaenhammer T.R."/>
            <person name="Caufield P.W."/>
            <person name="Cui Y."/>
            <person name="Zhang H."/>
            <person name="O'Toole P.W."/>
        </authorList>
    </citation>
    <scope>NUCLEOTIDE SEQUENCE [LARGE SCALE GENOMIC DNA]</scope>
    <source>
        <strain evidence="2 3">DSM 15945</strain>
    </source>
</reference>
<keyword evidence="3" id="KW-1185">Reference proteome</keyword>
<gene>
    <name evidence="2" type="ORF">FC50_GL000385</name>
</gene>
<dbReference type="RefSeq" id="WP_054651832.1">
    <property type="nucleotide sequence ID" value="NZ_AZFJ01000037.1"/>
</dbReference>